<feature type="non-terminal residue" evidence="3">
    <location>
        <position position="107"/>
    </location>
</feature>
<dbReference type="HOGENOM" id="CLU_052397_3_1_1"/>
<dbReference type="InterPro" id="IPR000210">
    <property type="entry name" value="BTB/POZ_dom"/>
</dbReference>
<dbReference type="SUPFAM" id="SSF54695">
    <property type="entry name" value="POZ domain"/>
    <property type="match status" value="1"/>
</dbReference>
<name>A0A0C3PGP3_PHLG1</name>
<organism evidence="3 4">
    <name type="scientific">Phlebiopsis gigantea (strain 11061_1 CR5-6)</name>
    <name type="common">White-rot fungus</name>
    <name type="synonym">Peniophora gigantea</name>
    <dbReference type="NCBI Taxonomy" id="745531"/>
    <lineage>
        <taxon>Eukaryota</taxon>
        <taxon>Fungi</taxon>
        <taxon>Dikarya</taxon>
        <taxon>Basidiomycota</taxon>
        <taxon>Agaricomycotina</taxon>
        <taxon>Agaricomycetes</taxon>
        <taxon>Polyporales</taxon>
        <taxon>Phanerochaetaceae</taxon>
        <taxon>Phlebiopsis</taxon>
    </lineage>
</organism>
<dbReference type="STRING" id="745531.A0A0C3PGP3"/>
<protein>
    <recommendedName>
        <fullName evidence="2">BTB domain-containing protein</fullName>
    </recommendedName>
</protein>
<dbReference type="Proteomes" id="UP000053257">
    <property type="component" value="Unassembled WGS sequence"/>
</dbReference>
<accession>A0A0C3PGP3</accession>
<dbReference type="CDD" id="cd18186">
    <property type="entry name" value="BTB_POZ_ZBTB_KLHL-like"/>
    <property type="match status" value="1"/>
</dbReference>
<gene>
    <name evidence="3" type="ORF">PHLGIDRAFT_75047</name>
</gene>
<sequence length="107" mass="11808">MTRRTAEAPFDGPNADLVLRSSDDVFFRVQRAILAEASPIFEDMLSIPQPPPPRTPDAASPTEPPVVDLTETSRALDHLLRFCYPVDNPDLPTAEDVFGVLEAAKKY</sequence>
<dbReference type="Pfam" id="PF00651">
    <property type="entry name" value="BTB"/>
    <property type="match status" value="1"/>
</dbReference>
<feature type="region of interest" description="Disordered" evidence="1">
    <location>
        <begin position="44"/>
        <end position="66"/>
    </location>
</feature>
<evidence type="ECO:0000313" key="3">
    <source>
        <dbReference type="EMBL" id="KIP04943.1"/>
    </source>
</evidence>
<dbReference type="AlphaFoldDB" id="A0A0C3PGP3"/>
<keyword evidence="4" id="KW-1185">Reference proteome</keyword>
<evidence type="ECO:0000313" key="4">
    <source>
        <dbReference type="Proteomes" id="UP000053257"/>
    </source>
</evidence>
<dbReference type="PROSITE" id="PS50097">
    <property type="entry name" value="BTB"/>
    <property type="match status" value="1"/>
</dbReference>
<dbReference type="OrthoDB" id="3164835at2759"/>
<reference evidence="3 4" key="1">
    <citation type="journal article" date="2014" name="PLoS Genet.">
        <title>Analysis of the Phlebiopsis gigantea genome, transcriptome and secretome provides insight into its pioneer colonization strategies of wood.</title>
        <authorList>
            <person name="Hori C."/>
            <person name="Ishida T."/>
            <person name="Igarashi K."/>
            <person name="Samejima M."/>
            <person name="Suzuki H."/>
            <person name="Master E."/>
            <person name="Ferreira P."/>
            <person name="Ruiz-Duenas F.J."/>
            <person name="Held B."/>
            <person name="Canessa P."/>
            <person name="Larrondo L.F."/>
            <person name="Schmoll M."/>
            <person name="Druzhinina I.S."/>
            <person name="Kubicek C.P."/>
            <person name="Gaskell J.A."/>
            <person name="Kersten P."/>
            <person name="St John F."/>
            <person name="Glasner J."/>
            <person name="Sabat G."/>
            <person name="Splinter BonDurant S."/>
            <person name="Syed K."/>
            <person name="Yadav J."/>
            <person name="Mgbeahuruike A.C."/>
            <person name="Kovalchuk A."/>
            <person name="Asiegbu F.O."/>
            <person name="Lackner G."/>
            <person name="Hoffmeister D."/>
            <person name="Rencoret J."/>
            <person name="Gutierrez A."/>
            <person name="Sun H."/>
            <person name="Lindquist E."/>
            <person name="Barry K."/>
            <person name="Riley R."/>
            <person name="Grigoriev I.V."/>
            <person name="Henrissat B."/>
            <person name="Kues U."/>
            <person name="Berka R.M."/>
            <person name="Martinez A.T."/>
            <person name="Covert S.F."/>
            <person name="Blanchette R.A."/>
            <person name="Cullen D."/>
        </authorList>
    </citation>
    <scope>NUCLEOTIDE SEQUENCE [LARGE SCALE GENOMIC DNA]</scope>
    <source>
        <strain evidence="3 4">11061_1 CR5-6</strain>
    </source>
</reference>
<evidence type="ECO:0000256" key="1">
    <source>
        <dbReference type="SAM" id="MobiDB-lite"/>
    </source>
</evidence>
<feature type="domain" description="BTB" evidence="2">
    <location>
        <begin position="15"/>
        <end position="84"/>
    </location>
</feature>
<dbReference type="EMBL" id="KN840557">
    <property type="protein sequence ID" value="KIP04943.1"/>
    <property type="molecule type" value="Genomic_DNA"/>
</dbReference>
<evidence type="ECO:0000259" key="2">
    <source>
        <dbReference type="PROSITE" id="PS50097"/>
    </source>
</evidence>
<dbReference type="Gene3D" id="3.30.710.10">
    <property type="entry name" value="Potassium Channel Kv1.1, Chain A"/>
    <property type="match status" value="1"/>
</dbReference>
<proteinExistence type="predicted"/>
<dbReference type="InterPro" id="IPR011333">
    <property type="entry name" value="SKP1/BTB/POZ_sf"/>
</dbReference>